<dbReference type="PANTHER" id="PTHR36843">
    <property type="entry name" value="HEME-DEPENDENT PEROXIDASE YWFI-RELATED"/>
    <property type="match status" value="1"/>
</dbReference>
<evidence type="ECO:0000313" key="14">
    <source>
        <dbReference type="Proteomes" id="UP001206821"/>
    </source>
</evidence>
<sequence>MSERPAPTPTTETQHAAATLDGWYTLHDFRTIDWTRLKTVDATARQEMIDEFVAFLASLEDVEAREEGSHAFYSILGQKADVVLMVLRPTFKELEQVELALRKTRLYDYMIPSYSYVSVIELGMYRGSGDGDPYENPHIRSRLYPTLPKTAHVCFYPMSKARRDGDNWYTLSMDERKDLMYRHSMIGRSYAGKIQQFIGGSTGFDGWEWGVTLFAEDSLQFKKIVYEMRFDEVSAKYGEFGDFYVGNILPKEELGTFLG</sequence>
<protein>
    <recommendedName>
        <fullName evidence="2 12">Coproheme decarboxylase</fullName>
        <ecNumber evidence="11 12">1.3.98.5</ecNumber>
    </recommendedName>
    <alternativeName>
        <fullName evidence="8 12">Coproheme III oxidative decarboxylase</fullName>
    </alternativeName>
    <alternativeName>
        <fullName evidence="9 12">Hydrogen peroxide-dependent heme synthase</fullName>
    </alternativeName>
</protein>
<evidence type="ECO:0000256" key="11">
    <source>
        <dbReference type="ARBA" id="ARBA00050019"/>
    </source>
</evidence>
<comment type="pathway">
    <text evidence="12">Porphyrin-containing compound metabolism; protoheme biosynthesis.</text>
</comment>
<feature type="active site" evidence="12">
    <location>
        <position position="156"/>
    </location>
</feature>
<feature type="binding site" evidence="12">
    <location>
        <begin position="156"/>
        <end position="160"/>
    </location>
    <ligand>
        <name>Fe-coproporphyrin III</name>
        <dbReference type="ChEBI" id="CHEBI:68438"/>
    </ligand>
</feature>
<feature type="binding site" evidence="12">
    <location>
        <position position="196"/>
    </location>
    <ligand>
        <name>Fe-coproporphyrin III</name>
        <dbReference type="ChEBI" id="CHEBI:68438"/>
    </ligand>
</feature>
<reference evidence="13 14" key="1">
    <citation type="submission" date="2022-07" db="EMBL/GenBank/DDBJ databases">
        <title>Genomic and pangenome structural analysis of the polyextremophile Exiguobacterium.</title>
        <authorList>
            <person name="Shen L."/>
        </authorList>
    </citation>
    <scope>NUCLEOTIDE SEQUENCE [LARGE SCALE GENOMIC DNA]</scope>
    <source>
        <strain evidence="13 14">12_1</strain>
    </source>
</reference>
<evidence type="ECO:0000256" key="6">
    <source>
        <dbReference type="ARBA" id="ARBA00023004"/>
    </source>
</evidence>
<proteinExistence type="inferred from homology"/>
<comment type="similarity">
    <text evidence="1 12">Belongs to the ChdC family. Type 1 subfamily.</text>
</comment>
<dbReference type="SUPFAM" id="SSF54909">
    <property type="entry name" value="Dimeric alpha+beta barrel"/>
    <property type="match status" value="1"/>
</dbReference>
<keyword evidence="14" id="KW-1185">Reference proteome</keyword>
<dbReference type="PANTHER" id="PTHR36843:SF1">
    <property type="entry name" value="COPROHEME DECARBOXYLASE"/>
    <property type="match status" value="1"/>
</dbReference>
<evidence type="ECO:0000256" key="5">
    <source>
        <dbReference type="ARBA" id="ARBA00023002"/>
    </source>
</evidence>
<dbReference type="EC" id="1.3.98.5" evidence="11 12"/>
<evidence type="ECO:0000256" key="7">
    <source>
        <dbReference type="ARBA" id="ARBA00023133"/>
    </source>
</evidence>
<comment type="catalytic activity">
    <reaction evidence="10">
        <text>Fe-coproporphyrin III + 2 H2O2 + 2 H(+) = heme b + 2 CO2 + 4 H2O</text>
        <dbReference type="Rhea" id="RHEA:56516"/>
        <dbReference type="ChEBI" id="CHEBI:15377"/>
        <dbReference type="ChEBI" id="CHEBI:15378"/>
        <dbReference type="ChEBI" id="CHEBI:16240"/>
        <dbReference type="ChEBI" id="CHEBI:16526"/>
        <dbReference type="ChEBI" id="CHEBI:60344"/>
        <dbReference type="ChEBI" id="CHEBI:68438"/>
        <dbReference type="EC" id="1.3.98.5"/>
    </reaction>
    <physiologicalReaction direction="left-to-right" evidence="10">
        <dbReference type="Rhea" id="RHEA:56517"/>
    </physiologicalReaction>
</comment>
<accession>A0ABT2KZS2</accession>
<dbReference type="HAMAP" id="MF_01442">
    <property type="entry name" value="Coproheme_decarbox_1"/>
    <property type="match status" value="1"/>
</dbReference>
<evidence type="ECO:0000256" key="8">
    <source>
        <dbReference type="ARBA" id="ARBA00029882"/>
    </source>
</evidence>
<evidence type="ECO:0000256" key="1">
    <source>
        <dbReference type="ARBA" id="ARBA00009276"/>
    </source>
</evidence>
<comment type="catalytic activity">
    <reaction evidence="12">
        <text>Fe-coproporphyrin III + H2O2 + H(+) = harderoheme III + CO2 + 2 H2O</text>
        <dbReference type="Rhea" id="RHEA:57940"/>
        <dbReference type="ChEBI" id="CHEBI:15377"/>
        <dbReference type="ChEBI" id="CHEBI:15378"/>
        <dbReference type="ChEBI" id="CHEBI:16240"/>
        <dbReference type="ChEBI" id="CHEBI:16526"/>
        <dbReference type="ChEBI" id="CHEBI:68438"/>
        <dbReference type="ChEBI" id="CHEBI:142463"/>
    </reaction>
</comment>
<comment type="cofactor">
    <cofactor evidence="12">
        <name>Fe-coproporphyrin III</name>
        <dbReference type="ChEBI" id="CHEBI:68438"/>
    </cofactor>
    <text evidence="12">Fe-coproporphyrin III acts as both substrate and redox cofactor.</text>
</comment>
<keyword evidence="13" id="KW-0575">Peroxidase</keyword>
<gene>
    <name evidence="12" type="primary">chdC</name>
    <name evidence="13" type="ORF">NQG31_08175</name>
</gene>
<dbReference type="RefSeq" id="WP_034817553.1">
    <property type="nucleotide sequence ID" value="NZ_JANIEK010000028.1"/>
</dbReference>
<evidence type="ECO:0000256" key="4">
    <source>
        <dbReference type="ARBA" id="ARBA00022723"/>
    </source>
</evidence>
<evidence type="ECO:0000256" key="2">
    <source>
        <dbReference type="ARBA" id="ARBA00014413"/>
    </source>
</evidence>
<dbReference type="GO" id="GO:0004601">
    <property type="term" value="F:peroxidase activity"/>
    <property type="evidence" value="ECO:0007669"/>
    <property type="project" value="UniProtKB-KW"/>
</dbReference>
<keyword evidence="7 12" id="KW-0350">Heme biosynthesis</keyword>
<dbReference type="InterPro" id="IPR010644">
    <property type="entry name" value="ChdC/CLD"/>
</dbReference>
<dbReference type="Gene3D" id="3.30.70.1030">
    <property type="entry name" value="Apc35880, domain 1"/>
    <property type="match status" value="2"/>
</dbReference>
<keyword evidence="3 12" id="KW-0349">Heme</keyword>
<feature type="binding site" evidence="12">
    <location>
        <position position="234"/>
    </location>
    <ligand>
        <name>Fe-coproporphyrin III</name>
        <dbReference type="ChEBI" id="CHEBI:68438"/>
    </ligand>
</feature>
<dbReference type="Pfam" id="PF06778">
    <property type="entry name" value="Chlor_dismutase"/>
    <property type="match status" value="1"/>
</dbReference>
<dbReference type="NCBIfam" id="NF008913">
    <property type="entry name" value="PRK12276.1"/>
    <property type="match status" value="1"/>
</dbReference>
<comment type="catalytic activity">
    <reaction evidence="12">
        <text>harderoheme III + H2O2 + H(+) = heme b + CO2 + 2 H2O</text>
        <dbReference type="Rhea" id="RHEA:57944"/>
        <dbReference type="ChEBI" id="CHEBI:15377"/>
        <dbReference type="ChEBI" id="CHEBI:15378"/>
        <dbReference type="ChEBI" id="CHEBI:16240"/>
        <dbReference type="ChEBI" id="CHEBI:16526"/>
        <dbReference type="ChEBI" id="CHEBI:60344"/>
        <dbReference type="ChEBI" id="CHEBI:142463"/>
    </reaction>
</comment>
<keyword evidence="4 12" id="KW-0479">Metal-binding</keyword>
<keyword evidence="5 12" id="KW-0560">Oxidoreductase</keyword>
<evidence type="ECO:0000256" key="3">
    <source>
        <dbReference type="ARBA" id="ARBA00022617"/>
    </source>
</evidence>
<dbReference type="Proteomes" id="UP001206821">
    <property type="component" value="Unassembled WGS sequence"/>
</dbReference>
<keyword evidence="6 12" id="KW-0408">Iron</keyword>
<dbReference type="InterPro" id="IPR031332">
    <property type="entry name" value="CHDC"/>
</dbReference>
<evidence type="ECO:0000256" key="9">
    <source>
        <dbReference type="ARBA" id="ARBA00030236"/>
    </source>
</evidence>
<evidence type="ECO:0000313" key="13">
    <source>
        <dbReference type="EMBL" id="MCT4795519.1"/>
    </source>
</evidence>
<dbReference type="InterPro" id="IPR011008">
    <property type="entry name" value="Dimeric_a/b-barrel"/>
</dbReference>
<comment type="caution">
    <text evidence="13">The sequence shown here is derived from an EMBL/GenBank/DDBJ whole genome shotgun (WGS) entry which is preliminary data.</text>
</comment>
<name>A0ABT2KZS2_9BACL</name>
<evidence type="ECO:0000256" key="12">
    <source>
        <dbReference type="HAMAP-Rule" id="MF_01442"/>
    </source>
</evidence>
<dbReference type="EMBL" id="JANIEK010000028">
    <property type="protein sequence ID" value="MCT4795519.1"/>
    <property type="molecule type" value="Genomic_DNA"/>
</dbReference>
<comment type="function">
    <text evidence="12">Involved in coproporphyrin-dependent heme b biosynthesis. Catalyzes the decarboxylation of Fe-coproporphyrin III (coproheme) to heme b (protoheme IX), the last step of the pathway. The reaction occurs in a stepwise manner with a three-propionate intermediate.</text>
</comment>
<organism evidence="13 14">
    <name type="scientific">Exiguobacterium alkaliphilum</name>
    <dbReference type="NCBI Taxonomy" id="1428684"/>
    <lineage>
        <taxon>Bacteria</taxon>
        <taxon>Bacillati</taxon>
        <taxon>Bacillota</taxon>
        <taxon>Bacilli</taxon>
        <taxon>Bacillales</taxon>
        <taxon>Bacillales Family XII. Incertae Sedis</taxon>
        <taxon>Exiguobacterium</taxon>
    </lineage>
</organism>
<feature type="binding site" evidence="12">
    <location>
        <position position="142"/>
    </location>
    <ligand>
        <name>Fe-coproporphyrin III</name>
        <dbReference type="ChEBI" id="CHEBI:68438"/>
    </ligand>
</feature>
<evidence type="ECO:0000256" key="10">
    <source>
        <dbReference type="ARBA" id="ARBA00049896"/>
    </source>
</evidence>
<feature type="binding site" description="axial binding residue" evidence="12">
    <location>
        <position position="183"/>
    </location>
    <ligand>
        <name>Fe-coproporphyrin III</name>
        <dbReference type="ChEBI" id="CHEBI:68438"/>
    </ligand>
    <ligandPart>
        <name>Fe</name>
        <dbReference type="ChEBI" id="CHEBI:18248"/>
    </ligandPart>
</feature>